<organism evidence="12 13">
    <name type="scientific">Pseudoalteromonas prydzensis</name>
    <dbReference type="NCBI Taxonomy" id="182141"/>
    <lineage>
        <taxon>Bacteria</taxon>
        <taxon>Pseudomonadati</taxon>
        <taxon>Pseudomonadota</taxon>
        <taxon>Gammaproteobacteria</taxon>
        <taxon>Alteromonadales</taxon>
        <taxon>Pseudoalteromonadaceae</taxon>
        <taxon>Pseudoalteromonas</taxon>
    </lineage>
</organism>
<dbReference type="EC" id="3.1.4.52" evidence="2"/>
<dbReference type="SMART" id="SM00052">
    <property type="entry name" value="EAL"/>
    <property type="match status" value="1"/>
</dbReference>
<dbReference type="Gene3D" id="3.20.20.450">
    <property type="entry name" value="EAL domain"/>
    <property type="match status" value="1"/>
</dbReference>
<dbReference type="PROSITE" id="PS50883">
    <property type="entry name" value="EAL"/>
    <property type="match status" value="1"/>
</dbReference>
<evidence type="ECO:0000256" key="10">
    <source>
        <dbReference type="SAM" id="Phobius"/>
    </source>
</evidence>
<gene>
    <name evidence="12" type="ORF">EI167_03545</name>
</gene>
<dbReference type="GeneID" id="303294407"/>
<dbReference type="CDD" id="cd01948">
    <property type="entry name" value="EAL"/>
    <property type="match status" value="1"/>
</dbReference>
<name>A0ABR9FI98_9GAMM</name>
<keyword evidence="4" id="KW-0973">c-di-GMP</keyword>
<keyword evidence="7 10" id="KW-1133">Transmembrane helix</keyword>
<protein>
    <recommendedName>
        <fullName evidence="2">cyclic-guanylate-specific phosphodiesterase</fullName>
        <ecNumber evidence="2">3.1.4.52</ecNumber>
    </recommendedName>
</protein>
<dbReference type="Proteomes" id="UP000707245">
    <property type="component" value="Unassembled WGS sequence"/>
</dbReference>
<evidence type="ECO:0000256" key="8">
    <source>
        <dbReference type="ARBA" id="ARBA00023136"/>
    </source>
</evidence>
<accession>A0ABR9FI98</accession>
<dbReference type="RefSeq" id="WP_084448222.1">
    <property type="nucleotide sequence ID" value="NZ_BDDT01000009.1"/>
</dbReference>
<keyword evidence="5 10" id="KW-0812">Transmembrane</keyword>
<dbReference type="InterPro" id="IPR024744">
    <property type="entry name" value="CSS-motif_dom"/>
</dbReference>
<proteinExistence type="predicted"/>
<dbReference type="InterPro" id="IPR050706">
    <property type="entry name" value="Cyclic-di-GMP_PDE-like"/>
</dbReference>
<dbReference type="Pfam" id="PF00563">
    <property type="entry name" value="EAL"/>
    <property type="match status" value="1"/>
</dbReference>
<evidence type="ECO:0000256" key="1">
    <source>
        <dbReference type="ARBA" id="ARBA00004651"/>
    </source>
</evidence>
<sequence>MSLRAFKEKPSAIIFFLPLLLLLLIFIFHFGANFVQMHHQKKFTQSLISKAEDISRDISASIYQAEAIDPRRCDEETVNKLRIFLTNYHYTHDVGLVKQNKIICSANWGILKEPVELNVDFFKGNKGFYFAQKVGGIFPIDAKYDIAKRNDIVAFTIQEPFKYFDQANNDFSFNITSSDGLYVFHQFDSEFQFGNEFNLLSQEVKSCSTKFSYCASVLNNRPGLLFFSTLPLTAILILLCIISFLIIYSLISYIERTNSIEFRLRNAIADGSIYLEYQPILEVQSKRIIGVECLIRWKDAVHGQVSPELFLSIAEQLNLYPSLAFSSVKRAFKELSPFVIEKDDFSIAINVNSFEIQSSEYLPFLNEQCELYKICQKQVKIEITERIGLPLNELSNFALQAKRYGFTVALDDFGTGVSNLVWLTEINFDIIKIDRIFTQSITDPLKKDMLLAIMTLFTNLNRVVIFEGVETQEQCEFIEKYNKCYQVQGWYFYKSLPLDALQELMD</sequence>
<evidence type="ECO:0000256" key="7">
    <source>
        <dbReference type="ARBA" id="ARBA00022989"/>
    </source>
</evidence>
<keyword evidence="8 10" id="KW-0472">Membrane</keyword>
<feature type="domain" description="EAL" evidence="11">
    <location>
        <begin position="257"/>
        <end position="506"/>
    </location>
</feature>
<evidence type="ECO:0000259" key="11">
    <source>
        <dbReference type="PROSITE" id="PS50883"/>
    </source>
</evidence>
<evidence type="ECO:0000256" key="4">
    <source>
        <dbReference type="ARBA" id="ARBA00022636"/>
    </source>
</evidence>
<dbReference type="PANTHER" id="PTHR33121:SF71">
    <property type="entry name" value="OXYGEN SENSOR PROTEIN DOSP"/>
    <property type="match status" value="1"/>
</dbReference>
<dbReference type="SUPFAM" id="SSF141868">
    <property type="entry name" value="EAL domain-like"/>
    <property type="match status" value="1"/>
</dbReference>
<evidence type="ECO:0000256" key="9">
    <source>
        <dbReference type="ARBA" id="ARBA00034290"/>
    </source>
</evidence>
<evidence type="ECO:0000256" key="6">
    <source>
        <dbReference type="ARBA" id="ARBA00022801"/>
    </source>
</evidence>
<comment type="caution">
    <text evidence="12">The sequence shown here is derived from an EMBL/GenBank/DDBJ whole genome shotgun (WGS) entry which is preliminary data.</text>
</comment>
<feature type="transmembrane region" description="Helical" evidence="10">
    <location>
        <begin position="12"/>
        <end position="35"/>
    </location>
</feature>
<evidence type="ECO:0000256" key="3">
    <source>
        <dbReference type="ARBA" id="ARBA00022475"/>
    </source>
</evidence>
<comment type="subcellular location">
    <subcellularLocation>
        <location evidence="1">Cell membrane</location>
        <topology evidence="1">Multi-pass membrane protein</topology>
    </subcellularLocation>
</comment>
<dbReference type="PANTHER" id="PTHR33121">
    <property type="entry name" value="CYCLIC DI-GMP PHOSPHODIESTERASE PDEF"/>
    <property type="match status" value="1"/>
</dbReference>
<evidence type="ECO:0000313" key="13">
    <source>
        <dbReference type="Proteomes" id="UP000707245"/>
    </source>
</evidence>
<evidence type="ECO:0000313" key="12">
    <source>
        <dbReference type="EMBL" id="MBE0456539.1"/>
    </source>
</evidence>
<dbReference type="Pfam" id="PF12792">
    <property type="entry name" value="CSS-motif"/>
    <property type="match status" value="1"/>
</dbReference>
<dbReference type="InterPro" id="IPR035919">
    <property type="entry name" value="EAL_sf"/>
</dbReference>
<evidence type="ECO:0000256" key="2">
    <source>
        <dbReference type="ARBA" id="ARBA00012282"/>
    </source>
</evidence>
<evidence type="ECO:0000256" key="5">
    <source>
        <dbReference type="ARBA" id="ARBA00022692"/>
    </source>
</evidence>
<keyword evidence="3" id="KW-1003">Cell membrane</keyword>
<comment type="catalytic activity">
    <reaction evidence="9">
        <text>3',3'-c-di-GMP + H2O = 5'-phosphoguanylyl(3'-&gt;5')guanosine + H(+)</text>
        <dbReference type="Rhea" id="RHEA:24902"/>
        <dbReference type="ChEBI" id="CHEBI:15377"/>
        <dbReference type="ChEBI" id="CHEBI:15378"/>
        <dbReference type="ChEBI" id="CHEBI:58754"/>
        <dbReference type="ChEBI" id="CHEBI:58805"/>
        <dbReference type="EC" id="3.1.4.52"/>
    </reaction>
</comment>
<keyword evidence="13" id="KW-1185">Reference proteome</keyword>
<keyword evidence="6" id="KW-0378">Hydrolase</keyword>
<dbReference type="EMBL" id="RRZA01000007">
    <property type="protein sequence ID" value="MBE0456539.1"/>
    <property type="molecule type" value="Genomic_DNA"/>
</dbReference>
<dbReference type="InterPro" id="IPR001633">
    <property type="entry name" value="EAL_dom"/>
</dbReference>
<reference evidence="12 13" key="1">
    <citation type="submission" date="2020-07" db="EMBL/GenBank/DDBJ databases">
        <title>Halophilic bacteria isolated from french cheeses.</title>
        <authorList>
            <person name="Kothe C.I."/>
            <person name="Farah-Kraiem B."/>
            <person name="Renault P."/>
            <person name="Dridi B."/>
        </authorList>
    </citation>
    <scope>NUCLEOTIDE SEQUENCE [LARGE SCALE GENOMIC DNA]</scope>
    <source>
        <strain evidence="12 13">FME14</strain>
    </source>
</reference>
<feature type="transmembrane region" description="Helical" evidence="10">
    <location>
        <begin position="224"/>
        <end position="251"/>
    </location>
</feature>